<sequence length="70" mass="7988">MERSLTIFHPCYCGCFHHGKEYIAMSNGAVLIAKNFLALHCTGAPRAGLSEYAHVHVLRRLFILCRCWRP</sequence>
<evidence type="ECO:0000313" key="1">
    <source>
        <dbReference type="EMBL" id="EOY07811.1"/>
    </source>
</evidence>
<reference evidence="1 2" key="1">
    <citation type="journal article" date="2013" name="Genome Biol.">
        <title>The genome sequence of the most widely cultivated cacao type and its use to identify candidate genes regulating pod color.</title>
        <authorList>
            <person name="Motamayor J.C."/>
            <person name="Mockaitis K."/>
            <person name="Schmutz J."/>
            <person name="Haiminen N."/>
            <person name="Iii D.L."/>
            <person name="Cornejo O."/>
            <person name="Findley S.D."/>
            <person name="Zheng P."/>
            <person name="Utro F."/>
            <person name="Royaert S."/>
            <person name="Saski C."/>
            <person name="Jenkins J."/>
            <person name="Podicheti R."/>
            <person name="Zhao M."/>
            <person name="Scheffler B.E."/>
            <person name="Stack J.C."/>
            <person name="Feltus F.A."/>
            <person name="Mustiga G.M."/>
            <person name="Amores F."/>
            <person name="Phillips W."/>
            <person name="Marelli J.P."/>
            <person name="May G.D."/>
            <person name="Shapiro H."/>
            <person name="Ma J."/>
            <person name="Bustamante C.D."/>
            <person name="Schnell R.J."/>
            <person name="Main D."/>
            <person name="Gilbert D."/>
            <person name="Parida L."/>
            <person name="Kuhn D.N."/>
        </authorList>
    </citation>
    <scope>NUCLEOTIDE SEQUENCE [LARGE SCALE GENOMIC DNA]</scope>
    <source>
        <strain evidence="2">cv. Matina 1-6</strain>
    </source>
</reference>
<dbReference type="EMBL" id="CM001883">
    <property type="protein sequence ID" value="EOY07811.1"/>
    <property type="molecule type" value="Genomic_DNA"/>
</dbReference>
<dbReference type="Gramene" id="EOY07811">
    <property type="protein sequence ID" value="EOY07811"/>
    <property type="gene ID" value="TCM_022134"/>
</dbReference>
<organism evidence="1 2">
    <name type="scientific">Theobroma cacao</name>
    <name type="common">Cacao</name>
    <name type="synonym">Cocoa</name>
    <dbReference type="NCBI Taxonomy" id="3641"/>
    <lineage>
        <taxon>Eukaryota</taxon>
        <taxon>Viridiplantae</taxon>
        <taxon>Streptophyta</taxon>
        <taxon>Embryophyta</taxon>
        <taxon>Tracheophyta</taxon>
        <taxon>Spermatophyta</taxon>
        <taxon>Magnoliopsida</taxon>
        <taxon>eudicotyledons</taxon>
        <taxon>Gunneridae</taxon>
        <taxon>Pentapetalae</taxon>
        <taxon>rosids</taxon>
        <taxon>malvids</taxon>
        <taxon>Malvales</taxon>
        <taxon>Malvaceae</taxon>
        <taxon>Byttnerioideae</taxon>
        <taxon>Theobroma</taxon>
    </lineage>
</organism>
<dbReference type="InParanoid" id="A0A061ESK5"/>
<protein>
    <submittedName>
        <fullName evidence="1">Uncharacterized protein</fullName>
    </submittedName>
</protein>
<dbReference type="HOGENOM" id="CLU_2762980_0_0_1"/>
<keyword evidence="2" id="KW-1185">Reference proteome</keyword>
<proteinExistence type="predicted"/>
<accession>A0A061ESK5</accession>
<dbReference type="Proteomes" id="UP000026915">
    <property type="component" value="Chromosome 5"/>
</dbReference>
<evidence type="ECO:0000313" key="2">
    <source>
        <dbReference type="Proteomes" id="UP000026915"/>
    </source>
</evidence>
<gene>
    <name evidence="1" type="ORF">TCM_022134</name>
</gene>
<name>A0A061ESK5_THECC</name>
<dbReference type="AlphaFoldDB" id="A0A061ESK5"/>